<dbReference type="InterPro" id="IPR051829">
    <property type="entry name" value="Multiheme_Cytochr_ET"/>
</dbReference>
<evidence type="ECO:0000256" key="1">
    <source>
        <dbReference type="ARBA" id="ARBA00022729"/>
    </source>
</evidence>
<keyword evidence="2" id="KW-0472">Membrane</keyword>
<keyword evidence="5" id="KW-1185">Reference proteome</keyword>
<dbReference type="InterPro" id="IPR036280">
    <property type="entry name" value="Multihaem_cyt_sf"/>
</dbReference>
<dbReference type="OrthoDB" id="9814800at2"/>
<evidence type="ECO:0000313" key="5">
    <source>
        <dbReference type="Proteomes" id="UP000266441"/>
    </source>
</evidence>
<feature type="chain" id="PRO_5017303612" evidence="3">
    <location>
        <begin position="18"/>
        <end position="327"/>
    </location>
</feature>
<organism evidence="4 5">
    <name type="scientific">Mariniphaga sediminis</name>
    <dbReference type="NCBI Taxonomy" id="1628158"/>
    <lineage>
        <taxon>Bacteria</taxon>
        <taxon>Pseudomonadati</taxon>
        <taxon>Bacteroidota</taxon>
        <taxon>Bacteroidia</taxon>
        <taxon>Marinilabiliales</taxon>
        <taxon>Prolixibacteraceae</taxon>
        <taxon>Mariniphaga</taxon>
    </lineage>
</organism>
<dbReference type="Gene3D" id="1.10.287.3080">
    <property type="match status" value="1"/>
</dbReference>
<dbReference type="RefSeq" id="WP_119348745.1">
    <property type="nucleotide sequence ID" value="NZ_QWET01000003.1"/>
</dbReference>
<dbReference type="PANTHER" id="PTHR35038">
    <property type="entry name" value="DISSIMILATORY SULFITE REDUCTASE SIRA"/>
    <property type="match status" value="1"/>
</dbReference>
<keyword evidence="1 3" id="KW-0732">Signal</keyword>
<accession>A0A399D4Q0</accession>
<dbReference type="SUPFAM" id="SSF48695">
    <property type="entry name" value="Multiheme cytochromes"/>
    <property type="match status" value="1"/>
</dbReference>
<keyword evidence="2" id="KW-0812">Transmembrane</keyword>
<dbReference type="EMBL" id="QWET01000003">
    <property type="protein sequence ID" value="RIH66158.1"/>
    <property type="molecule type" value="Genomic_DNA"/>
</dbReference>
<gene>
    <name evidence="4" type="ORF">D1164_04405</name>
</gene>
<dbReference type="AlphaFoldDB" id="A0A399D4Q0"/>
<evidence type="ECO:0000256" key="3">
    <source>
        <dbReference type="SAM" id="SignalP"/>
    </source>
</evidence>
<proteinExistence type="predicted"/>
<reference evidence="4 5" key="1">
    <citation type="journal article" date="2015" name="Int. J. Syst. Evol. Microbiol.">
        <title>Mariniphaga sediminis sp. nov., isolated from coastal sediment.</title>
        <authorList>
            <person name="Wang F.Q."/>
            <person name="Shen Q.Y."/>
            <person name="Chen G.J."/>
            <person name="Du Z.J."/>
        </authorList>
    </citation>
    <scope>NUCLEOTIDE SEQUENCE [LARGE SCALE GENOMIC DNA]</scope>
    <source>
        <strain evidence="4 5">SY21</strain>
    </source>
</reference>
<protein>
    <submittedName>
        <fullName evidence="4">Uncharacterized protein</fullName>
    </submittedName>
</protein>
<feature type="transmembrane region" description="Helical" evidence="2">
    <location>
        <begin position="300"/>
        <end position="322"/>
    </location>
</feature>
<comment type="caution">
    <text evidence="4">The sequence shown here is derived from an EMBL/GenBank/DDBJ whole genome shotgun (WGS) entry which is preliminary data.</text>
</comment>
<evidence type="ECO:0000256" key="2">
    <source>
        <dbReference type="SAM" id="Phobius"/>
    </source>
</evidence>
<keyword evidence="2" id="KW-1133">Transmembrane helix</keyword>
<dbReference type="Gene3D" id="1.10.1130.10">
    <property type="entry name" value="Flavocytochrome C3, Chain A"/>
    <property type="match status" value="1"/>
</dbReference>
<dbReference type="Proteomes" id="UP000266441">
    <property type="component" value="Unassembled WGS sequence"/>
</dbReference>
<evidence type="ECO:0000313" key="4">
    <source>
        <dbReference type="EMBL" id="RIH66158.1"/>
    </source>
</evidence>
<name>A0A399D4Q0_9BACT</name>
<sequence length="327" mass="37690">MKCKIHTLLCLIVTVFAGTGIVNGQSSVPEENRACLKCHASQTFSIYNEWTEREEKRLMNPLYILDTVQLAGGVHHTFNCIDCHSYEYETYPHNGELKLEPMMTCIDCHGGDPTFAEWQFDRVEEEFKKSVHFETHGEQFSCSKCHSQHYYRATARTSSDVKEIVEYSNNMCLSCHDNMTKYQLVSEHENPQLIEIHSWLPNQALHFRRVRCIECHTDVQDSLMVSHNILRKEHATKNCVECHSANSMLQASLYKYQNLRTRTETGGNNQKSFLSLFKVNASDEEFTSEYYVIGASRVPFLNVFFAVVFFAAVGGIVIHTIMRMIKK</sequence>
<feature type="signal peptide" evidence="3">
    <location>
        <begin position="1"/>
        <end position="17"/>
    </location>
</feature>